<keyword evidence="2" id="KW-1185">Reference proteome</keyword>
<dbReference type="SUPFAM" id="SSF56235">
    <property type="entry name" value="N-terminal nucleophile aminohydrolases (Ntn hydrolases)"/>
    <property type="match status" value="1"/>
</dbReference>
<proteinExistence type="predicted"/>
<sequence>MTVLVWDGKSFAADKQSTVGGQRNKVTKIFRLHDGIVGLMGDGPHARALLNWFKTARADGEFPAKPADSEYGASAVMVTNDREIRVYSTTPHYEVIEDVRGAWGCGRDYALAAMHLGCDAQRAVEVAIELDLFCGVGIDVLTLEDA</sequence>
<gene>
    <name evidence="1" type="ORF">CEJ45_22205</name>
</gene>
<evidence type="ECO:0000313" key="2">
    <source>
        <dbReference type="Proteomes" id="UP000214747"/>
    </source>
</evidence>
<dbReference type="Proteomes" id="UP000214747">
    <property type="component" value="Unassembled WGS sequence"/>
</dbReference>
<name>A0A225SMD2_9BURK</name>
<accession>A0A225SMD2</accession>
<organism evidence="1 2">
    <name type="scientific">Herbaspirillum aquaticum</name>
    <dbReference type="NCBI Taxonomy" id="568783"/>
    <lineage>
        <taxon>Bacteria</taxon>
        <taxon>Pseudomonadati</taxon>
        <taxon>Pseudomonadota</taxon>
        <taxon>Betaproteobacteria</taxon>
        <taxon>Burkholderiales</taxon>
        <taxon>Oxalobacteraceae</taxon>
        <taxon>Herbaspirillum</taxon>
    </lineage>
</organism>
<reference evidence="1 2" key="1">
    <citation type="journal article" date="2010" name="Int. J. Syst. Evol. Microbiol.">
        <title>Reclassification of Herbaspirillum putei as a later heterotypic synonym of Herbaspirillum huttiense, with the description of H. huttiense subsp. huttiense subsp. nov. and H. huttiense subsp. putei subsp. nov., comb. nov., and description of Herbaspirillum aquaticum sp. nov.</title>
        <authorList>
            <person name="Dobritsa A.P."/>
            <person name="Reddy M.C."/>
            <person name="Samadpour M."/>
        </authorList>
    </citation>
    <scope>NUCLEOTIDE SEQUENCE [LARGE SCALE GENOMIC DNA]</scope>
    <source>
        <strain evidence="1 2">IEH 4430</strain>
    </source>
</reference>
<dbReference type="AlphaFoldDB" id="A0A225SMD2"/>
<protein>
    <submittedName>
        <fullName evidence="1">Uncharacterized protein</fullName>
    </submittedName>
</protein>
<dbReference type="InterPro" id="IPR029055">
    <property type="entry name" value="Ntn_hydrolases_N"/>
</dbReference>
<comment type="caution">
    <text evidence="1">The sequence shown here is derived from an EMBL/GenBank/DDBJ whole genome shotgun (WGS) entry which is preliminary data.</text>
</comment>
<dbReference type="Gene3D" id="3.60.20.10">
    <property type="entry name" value="Glutamine Phosphoribosylpyrophosphate, subunit 1, domain 1"/>
    <property type="match status" value="1"/>
</dbReference>
<evidence type="ECO:0000313" key="1">
    <source>
        <dbReference type="EMBL" id="OWY32221.1"/>
    </source>
</evidence>
<dbReference type="EMBL" id="NJGV01000028">
    <property type="protein sequence ID" value="OWY32221.1"/>
    <property type="molecule type" value="Genomic_DNA"/>
</dbReference>
<dbReference type="RefSeq" id="WP_088757225.1">
    <property type="nucleotide sequence ID" value="NZ_NJGV01000028.1"/>
</dbReference>